<comment type="caution">
    <text evidence="1">The sequence shown here is derived from an EMBL/GenBank/DDBJ whole genome shotgun (WGS) entry which is preliminary data.</text>
</comment>
<sequence length="90" mass="10009">MASISVKNNDLVNCPICNSNKALNMLDLNCGNLDNSTLYQSVKINACTECSHIFNRLSLEEIEGLKKYYNEEYAPLNLSSTDKFGDRPGS</sequence>
<accession>X1G8V7</accession>
<proteinExistence type="predicted"/>
<gene>
    <name evidence="1" type="ORF">S03H2_16514</name>
</gene>
<evidence type="ECO:0000313" key="1">
    <source>
        <dbReference type="EMBL" id="GAH41270.1"/>
    </source>
</evidence>
<protein>
    <recommendedName>
        <fullName evidence="2">Methyltransferase putative zinc binding domain-containing protein</fullName>
    </recommendedName>
</protein>
<dbReference type="EMBL" id="BARU01008438">
    <property type="protein sequence ID" value="GAH41270.1"/>
    <property type="molecule type" value="Genomic_DNA"/>
</dbReference>
<organism evidence="1">
    <name type="scientific">marine sediment metagenome</name>
    <dbReference type="NCBI Taxonomy" id="412755"/>
    <lineage>
        <taxon>unclassified sequences</taxon>
        <taxon>metagenomes</taxon>
        <taxon>ecological metagenomes</taxon>
    </lineage>
</organism>
<name>X1G8V7_9ZZZZ</name>
<feature type="non-terminal residue" evidence="1">
    <location>
        <position position="90"/>
    </location>
</feature>
<dbReference type="AlphaFoldDB" id="X1G8V7"/>
<evidence type="ECO:0008006" key="2">
    <source>
        <dbReference type="Google" id="ProtNLM"/>
    </source>
</evidence>
<reference evidence="1" key="1">
    <citation type="journal article" date="2014" name="Front. Microbiol.">
        <title>High frequency of phylogenetically diverse reductive dehalogenase-homologous genes in deep subseafloor sedimentary metagenomes.</title>
        <authorList>
            <person name="Kawai M."/>
            <person name="Futagami T."/>
            <person name="Toyoda A."/>
            <person name="Takaki Y."/>
            <person name="Nishi S."/>
            <person name="Hori S."/>
            <person name="Arai W."/>
            <person name="Tsubouchi T."/>
            <person name="Morono Y."/>
            <person name="Uchiyama I."/>
            <person name="Ito T."/>
            <person name="Fujiyama A."/>
            <person name="Inagaki F."/>
            <person name="Takami H."/>
        </authorList>
    </citation>
    <scope>NUCLEOTIDE SEQUENCE</scope>
    <source>
        <strain evidence="1">Expedition CK06-06</strain>
    </source>
</reference>